<evidence type="ECO:0000313" key="1">
    <source>
        <dbReference type="EMBL" id="UVI28915.1"/>
    </source>
</evidence>
<dbReference type="Gene3D" id="3.40.630.10">
    <property type="entry name" value="Zn peptidases"/>
    <property type="match status" value="1"/>
</dbReference>
<proteinExistence type="predicted"/>
<sequence>MRTFVDSSQRWMHIDMAGLKEASAAEAYPVPGAAGYGARLLAVLVAERAMG</sequence>
<evidence type="ECO:0000313" key="2">
    <source>
        <dbReference type="Proteomes" id="UP001057877"/>
    </source>
</evidence>
<keyword evidence="2" id="KW-1185">Reference proteome</keyword>
<reference evidence="1" key="1">
    <citation type="submission" date="2022-01" db="EMBL/GenBank/DDBJ databases">
        <title>Paenibacillus spongiae sp. nov., isolated from marine sponge.</title>
        <authorList>
            <person name="Li Z."/>
            <person name="Zhang M."/>
        </authorList>
    </citation>
    <scope>NUCLEOTIDE SEQUENCE</scope>
    <source>
        <strain evidence="1">PHS-Z3</strain>
    </source>
</reference>
<accession>A0ABY5S7Z0</accession>
<dbReference type="EMBL" id="CP091430">
    <property type="protein sequence ID" value="UVI28915.1"/>
    <property type="molecule type" value="Genomic_DNA"/>
</dbReference>
<organism evidence="1 2">
    <name type="scientific">Paenibacillus spongiae</name>
    <dbReference type="NCBI Taxonomy" id="2909671"/>
    <lineage>
        <taxon>Bacteria</taxon>
        <taxon>Bacillati</taxon>
        <taxon>Bacillota</taxon>
        <taxon>Bacilli</taxon>
        <taxon>Bacillales</taxon>
        <taxon>Paenibacillaceae</taxon>
        <taxon>Paenibacillus</taxon>
    </lineage>
</organism>
<name>A0ABY5S7Z0_9BACL</name>
<evidence type="ECO:0008006" key="3">
    <source>
        <dbReference type="Google" id="ProtNLM"/>
    </source>
</evidence>
<dbReference type="Proteomes" id="UP001057877">
    <property type="component" value="Chromosome"/>
</dbReference>
<protein>
    <recommendedName>
        <fullName evidence="3">Cytosol aminopeptidase domain-containing protein</fullName>
    </recommendedName>
</protein>
<gene>
    <name evidence="1" type="ORF">L1F29_26265</name>
</gene>
<dbReference type="RefSeq" id="WP_258385002.1">
    <property type="nucleotide sequence ID" value="NZ_CP091430.1"/>
</dbReference>